<dbReference type="InterPro" id="IPR011993">
    <property type="entry name" value="PH-like_dom_sf"/>
</dbReference>
<dbReference type="Gene3D" id="2.30.29.30">
    <property type="entry name" value="Pleckstrin-homology domain (PH domain)/Phosphotyrosine-binding domain (PTB)"/>
    <property type="match status" value="1"/>
</dbReference>
<reference evidence="1" key="1">
    <citation type="submission" date="2016-03" db="EMBL/GenBank/DDBJ databases">
        <authorList>
            <person name="Borrel G."/>
            <person name="Mccann A."/>
            <person name="O'Toole P.W."/>
        </authorList>
    </citation>
    <scope>NUCLEOTIDE SEQUENCE</scope>
    <source>
        <strain evidence="1">183</strain>
    </source>
</reference>
<dbReference type="AlphaFoldDB" id="A0A8J8PDZ5"/>
<sequence length="99" mass="11318">MAENYVNEKIGANYMRGKEAVGGWINFDENGLTFKSHAVNIQTGETRIEYAAIQDIKKRNTLGIVPNGISVYTNDGFEHKFVIHDREQVIEFLRSRITQ</sequence>
<proteinExistence type="predicted"/>
<dbReference type="RefSeq" id="WP_400195246.1">
    <property type="nucleotide sequence ID" value="NZ_CAYAYE010000008.1"/>
</dbReference>
<evidence type="ECO:0000313" key="2">
    <source>
        <dbReference type="Proteomes" id="UP000752814"/>
    </source>
</evidence>
<evidence type="ECO:0008006" key="3">
    <source>
        <dbReference type="Google" id="ProtNLM"/>
    </source>
</evidence>
<protein>
    <recommendedName>
        <fullName evidence="3">GRAM domain-containing protein</fullName>
    </recommendedName>
</protein>
<dbReference type="EMBL" id="LVVT01000002">
    <property type="protein sequence ID" value="TQS84277.1"/>
    <property type="molecule type" value="Genomic_DNA"/>
</dbReference>
<evidence type="ECO:0000313" key="1">
    <source>
        <dbReference type="EMBL" id="TQS84277.1"/>
    </source>
</evidence>
<dbReference type="Proteomes" id="UP000752814">
    <property type="component" value="Unassembled WGS sequence"/>
</dbReference>
<accession>A0A8J8PDZ5</accession>
<gene>
    <name evidence="1" type="ORF">A3207_05400</name>
</gene>
<comment type="caution">
    <text evidence="1">The sequence shown here is derived from an EMBL/GenBank/DDBJ whole genome shotgun (WGS) entry which is preliminary data.</text>
</comment>
<organism evidence="1 2">
    <name type="scientific">Candidatus Methanomassiliicoccus intestinalis</name>
    <dbReference type="NCBI Taxonomy" id="1406512"/>
    <lineage>
        <taxon>Archaea</taxon>
        <taxon>Methanobacteriati</taxon>
        <taxon>Thermoplasmatota</taxon>
        <taxon>Thermoplasmata</taxon>
        <taxon>Methanomassiliicoccales</taxon>
        <taxon>Methanomassiliicoccaceae</taxon>
        <taxon>Methanomassiliicoccus</taxon>
    </lineage>
</organism>
<name>A0A8J8PDZ5_9ARCH</name>